<protein>
    <submittedName>
        <fullName evidence="1">Uncharacterized protein</fullName>
    </submittedName>
</protein>
<evidence type="ECO:0000313" key="1">
    <source>
        <dbReference type="EMBL" id="GAK55802.1"/>
    </source>
</evidence>
<reference evidence="1" key="1">
    <citation type="journal article" date="2015" name="PeerJ">
        <title>First genomic representation of candidate bacterial phylum KSB3 points to enhanced environmental sensing as a trigger of wastewater bulking.</title>
        <authorList>
            <person name="Sekiguchi Y."/>
            <person name="Ohashi A."/>
            <person name="Parks D.H."/>
            <person name="Yamauchi T."/>
            <person name="Tyson G.W."/>
            <person name="Hugenholtz P."/>
        </authorList>
    </citation>
    <scope>NUCLEOTIDE SEQUENCE [LARGE SCALE GENOMIC DNA]</scope>
</reference>
<gene>
    <name evidence="1" type="ORF">U27_02761</name>
</gene>
<proteinExistence type="predicted"/>
<dbReference type="HOGENOM" id="CLU_2785457_0_0_0"/>
<organism evidence="1">
    <name type="scientific">Vecturithrix granuli</name>
    <dbReference type="NCBI Taxonomy" id="1499967"/>
    <lineage>
        <taxon>Bacteria</taxon>
        <taxon>Candidatus Moduliflexota</taxon>
        <taxon>Candidatus Vecturitrichia</taxon>
        <taxon>Candidatus Vecturitrichales</taxon>
        <taxon>Candidatus Vecturitrichaceae</taxon>
        <taxon>Candidatus Vecturithrix</taxon>
    </lineage>
</organism>
<accession>A0A081BTZ7</accession>
<dbReference type="Proteomes" id="UP000030661">
    <property type="component" value="Unassembled WGS sequence"/>
</dbReference>
<name>A0A081BTZ7_VECG1</name>
<dbReference type="AlphaFoldDB" id="A0A081BTZ7"/>
<sequence length="68" mass="7733">MSEQNICTIKLSAPERKIVEHALEIKALQLQGDIQALGAEFSDLQHELEEELKLVKSLQTRLHYALGY</sequence>
<evidence type="ECO:0000313" key="2">
    <source>
        <dbReference type="Proteomes" id="UP000030661"/>
    </source>
</evidence>
<keyword evidence="2" id="KW-1185">Reference proteome</keyword>
<dbReference type="EMBL" id="DF820464">
    <property type="protein sequence ID" value="GAK55802.1"/>
    <property type="molecule type" value="Genomic_DNA"/>
</dbReference>